<keyword evidence="1" id="KW-1133">Transmembrane helix</keyword>
<keyword evidence="3" id="KW-1185">Reference proteome</keyword>
<dbReference type="EMBL" id="JAUJDW010000121">
    <property type="protein sequence ID" value="KAK0637606.1"/>
    <property type="molecule type" value="Genomic_DNA"/>
</dbReference>
<keyword evidence="1" id="KW-0812">Transmembrane</keyword>
<reference evidence="2" key="1">
    <citation type="submission" date="2023-06" db="EMBL/GenBank/DDBJ databases">
        <title>Multi-omics analyses reveal the molecular pathogenesis toolkit of Lasiodiplodia hormozganensis, a cross-kingdom pathogen.</title>
        <authorList>
            <person name="Felix C."/>
            <person name="Meneses R."/>
            <person name="Goncalves M.F.M."/>
            <person name="Tilleman L."/>
            <person name="Duarte A.S."/>
            <person name="Jorrin-Novo J.V."/>
            <person name="Van De Peer Y."/>
            <person name="Deforce D."/>
            <person name="Van Nieuwerburgh F."/>
            <person name="Esteves A.C."/>
            <person name="Alves A."/>
        </authorList>
    </citation>
    <scope>NUCLEOTIDE SEQUENCE</scope>
    <source>
        <strain evidence="2">CBS 339.90</strain>
    </source>
</reference>
<protein>
    <recommendedName>
        <fullName evidence="4">Arrestin-like N-terminal domain-containing protein</fullName>
    </recommendedName>
</protein>
<gene>
    <name evidence="2" type="ORF">DIS24_g10662</name>
</gene>
<proteinExistence type="predicted"/>
<feature type="transmembrane region" description="Helical" evidence="1">
    <location>
        <begin position="56"/>
        <end position="77"/>
    </location>
</feature>
<name>A0AA39XP35_9PEZI</name>
<comment type="caution">
    <text evidence="2">The sequence shown here is derived from an EMBL/GenBank/DDBJ whole genome shotgun (WGS) entry which is preliminary data.</text>
</comment>
<evidence type="ECO:0000256" key="1">
    <source>
        <dbReference type="SAM" id="Phobius"/>
    </source>
</evidence>
<accession>A0AA39XP35</accession>
<keyword evidence="1" id="KW-0472">Membrane</keyword>
<dbReference type="Proteomes" id="UP001175001">
    <property type="component" value="Unassembled WGS sequence"/>
</dbReference>
<evidence type="ECO:0000313" key="3">
    <source>
        <dbReference type="Proteomes" id="UP001175001"/>
    </source>
</evidence>
<sequence length="391" mass="44739">MASSILFNPRKAVYRPGDEVKGFVQFCGQNMDEVACVQITFLGQLKSKASSSAQMIVLPMVVSSTILLPLLVSPIVFPTERDRVLLFKRDTLTLYRDRSTVQSSTRMWEFSFRFPVSIVPRRVERWETGVVTKTFREQALPPSCRIETSHGYCSVSYTLQATVKFHTGKPQHYFRSLKFVPTASANDMYPEWIRYKNRNYVAHGSDLLPRPAPSAVVLGREKIMSLWPKTKLPTLRLEMRPFFPAYLCVGEPFRIRIHVIVQEPHDRDIPLPSVPELYLEKAAVSIERKTNVMTGLNSFSRNKYLFARTIAGPRTILPGSNIVEFDQKWLLLSPPIRLSSIRQEDSIYMMFVVTTTGGRHKRRFKLEASIDIQRQAASNTFMPRVTKALAT</sequence>
<dbReference type="InterPro" id="IPR014752">
    <property type="entry name" value="Arrestin-like_C"/>
</dbReference>
<evidence type="ECO:0008006" key="4">
    <source>
        <dbReference type="Google" id="ProtNLM"/>
    </source>
</evidence>
<organism evidence="2 3">
    <name type="scientific">Lasiodiplodia hormozganensis</name>
    <dbReference type="NCBI Taxonomy" id="869390"/>
    <lineage>
        <taxon>Eukaryota</taxon>
        <taxon>Fungi</taxon>
        <taxon>Dikarya</taxon>
        <taxon>Ascomycota</taxon>
        <taxon>Pezizomycotina</taxon>
        <taxon>Dothideomycetes</taxon>
        <taxon>Dothideomycetes incertae sedis</taxon>
        <taxon>Botryosphaeriales</taxon>
        <taxon>Botryosphaeriaceae</taxon>
        <taxon>Lasiodiplodia</taxon>
    </lineage>
</organism>
<dbReference type="AlphaFoldDB" id="A0AA39XP35"/>
<dbReference type="Gene3D" id="2.60.40.640">
    <property type="match status" value="1"/>
</dbReference>
<evidence type="ECO:0000313" key="2">
    <source>
        <dbReference type="EMBL" id="KAK0637606.1"/>
    </source>
</evidence>